<dbReference type="InterPro" id="IPR001107">
    <property type="entry name" value="Band_7"/>
</dbReference>
<dbReference type="Proteomes" id="UP000320333">
    <property type="component" value="Unassembled WGS sequence"/>
</dbReference>
<dbReference type="STRING" id="246404.A0A507EI85"/>
<dbReference type="InterPro" id="IPR036013">
    <property type="entry name" value="Band_7/SPFH_dom_sf"/>
</dbReference>
<name>A0A507EI85_9FUNG</name>
<comment type="caution">
    <text evidence="2">The sequence shown here is derived from an EMBL/GenBank/DDBJ whole genome shotgun (WGS) entry which is preliminary data.</text>
</comment>
<evidence type="ECO:0000313" key="2">
    <source>
        <dbReference type="EMBL" id="TPX63095.1"/>
    </source>
</evidence>
<evidence type="ECO:0000313" key="3">
    <source>
        <dbReference type="Proteomes" id="UP000320333"/>
    </source>
</evidence>
<protein>
    <recommendedName>
        <fullName evidence="1">Band 7 domain-containing protein</fullName>
    </recommendedName>
</protein>
<dbReference type="AlphaFoldDB" id="A0A507EI85"/>
<organism evidence="2 3">
    <name type="scientific">Chytriomyces confervae</name>
    <dbReference type="NCBI Taxonomy" id="246404"/>
    <lineage>
        <taxon>Eukaryota</taxon>
        <taxon>Fungi</taxon>
        <taxon>Fungi incertae sedis</taxon>
        <taxon>Chytridiomycota</taxon>
        <taxon>Chytridiomycota incertae sedis</taxon>
        <taxon>Chytridiomycetes</taxon>
        <taxon>Chytridiales</taxon>
        <taxon>Chytriomycetaceae</taxon>
        <taxon>Chytriomyces</taxon>
    </lineage>
</organism>
<keyword evidence="3" id="KW-1185">Reference proteome</keyword>
<dbReference type="EMBL" id="QEAP01000632">
    <property type="protein sequence ID" value="TPX63095.1"/>
    <property type="molecule type" value="Genomic_DNA"/>
</dbReference>
<dbReference type="Pfam" id="PF01145">
    <property type="entry name" value="Band_7"/>
    <property type="match status" value="1"/>
</dbReference>
<gene>
    <name evidence="2" type="ORF">CcCBS67573_g08770</name>
</gene>
<evidence type="ECO:0000259" key="1">
    <source>
        <dbReference type="SMART" id="SM00244"/>
    </source>
</evidence>
<sequence length="654" mass="70612">MTSSDAKVSSAVAYAASEKFDGTDDWTVPDSVKSNVYFVEVTSSLVVALLELERRMVDNLGVHLITRKKKRAFGGKCVQTGEIGIWNRNGRPVIALEPGNYWNFSMRHAWQEKSSITSPVDVLGLTTVLVGQSEAAVVMDPANRIFVIRNSGFAAYGSQGCFKVIEIVDTLNLGESHAHYESSHAGTNGRAPAVLGWKRDVNITVSGSLITVATFFLVPANNVLILQRGNELLLLKAGQHVITNPNTSFRGFYSLGERQTTFRTQPAYTVEGVPVILNVNLRYRIADPILLTANYDDAFSALANPAQTAVNSVVSRLSYQQFMRAQRIGGDVPDHVEPWLDAFKSACLSDLRAQATGYGIIVESFDVLDRELEGALGKDLERQSEQVLRNQVQATQIELQNHIATETQRGKLEIAKVEAEQKKTQADAQYYVNMKESDAKYYAVLKDAEAMAESSNLKTTQDVKNSVKAAQAAAEASALKTAQDVKNSVQAAQAAAESSALKTAQDVKNSVQAAQAEAESSALKISQDVINSVKSAQAAAESSALRNAQDVRNLVQQAQASAESSALKAKQDAANVVTMAAAKKQQIDIETSAYAQVPVGHAQLMQLSVFEVEKLKALPAKTIYFSGNEDSGKGNDLVAGGLKTAMGWKLAEDA</sequence>
<accession>A0A507EI85</accession>
<feature type="domain" description="Band 7" evidence="1">
    <location>
        <begin position="213"/>
        <end position="384"/>
    </location>
</feature>
<reference evidence="2 3" key="1">
    <citation type="journal article" date="2019" name="Sci. Rep.">
        <title>Comparative genomics of chytrid fungi reveal insights into the obligate biotrophic and pathogenic lifestyle of Synchytrium endobioticum.</title>
        <authorList>
            <person name="van de Vossenberg B.T.L.H."/>
            <person name="Warris S."/>
            <person name="Nguyen H.D.T."/>
            <person name="van Gent-Pelzer M.P.E."/>
            <person name="Joly D.L."/>
            <person name="van de Geest H.C."/>
            <person name="Bonants P.J.M."/>
            <person name="Smith D.S."/>
            <person name="Levesque C.A."/>
            <person name="van der Lee T.A.J."/>
        </authorList>
    </citation>
    <scope>NUCLEOTIDE SEQUENCE [LARGE SCALE GENOMIC DNA]</scope>
    <source>
        <strain evidence="2 3">CBS 675.73</strain>
    </source>
</reference>
<dbReference type="OrthoDB" id="6738456at2759"/>
<dbReference type="SMART" id="SM00244">
    <property type="entry name" value="PHB"/>
    <property type="match status" value="1"/>
</dbReference>
<proteinExistence type="predicted"/>
<dbReference type="SUPFAM" id="SSF117892">
    <property type="entry name" value="Band 7/SPFH domain"/>
    <property type="match status" value="1"/>
</dbReference>
<dbReference type="Gene3D" id="3.30.479.30">
    <property type="entry name" value="Band 7 domain"/>
    <property type="match status" value="1"/>
</dbReference>